<evidence type="ECO:0000313" key="1">
    <source>
        <dbReference type="EMBL" id="JAH21842.1"/>
    </source>
</evidence>
<reference evidence="1" key="1">
    <citation type="submission" date="2014-11" db="EMBL/GenBank/DDBJ databases">
        <authorList>
            <person name="Amaro Gonzalez C."/>
        </authorList>
    </citation>
    <scope>NUCLEOTIDE SEQUENCE</scope>
</reference>
<organism evidence="1">
    <name type="scientific">Anguilla anguilla</name>
    <name type="common">European freshwater eel</name>
    <name type="synonym">Muraena anguilla</name>
    <dbReference type="NCBI Taxonomy" id="7936"/>
    <lineage>
        <taxon>Eukaryota</taxon>
        <taxon>Metazoa</taxon>
        <taxon>Chordata</taxon>
        <taxon>Craniata</taxon>
        <taxon>Vertebrata</taxon>
        <taxon>Euteleostomi</taxon>
        <taxon>Actinopterygii</taxon>
        <taxon>Neopterygii</taxon>
        <taxon>Teleostei</taxon>
        <taxon>Anguilliformes</taxon>
        <taxon>Anguillidae</taxon>
        <taxon>Anguilla</taxon>
    </lineage>
</organism>
<protein>
    <submittedName>
        <fullName evidence="1">Uncharacterized protein</fullName>
    </submittedName>
</protein>
<sequence>MAHGYIFITRVSRYMVTFKICNTVRISRTMVVGMIICYHVG</sequence>
<dbReference type="AlphaFoldDB" id="A0A0E9QZD1"/>
<name>A0A0E9QZD1_ANGAN</name>
<reference evidence="1" key="2">
    <citation type="journal article" date="2015" name="Fish Shellfish Immunol.">
        <title>Early steps in the European eel (Anguilla anguilla)-Vibrio vulnificus interaction in the gills: Role of the RtxA13 toxin.</title>
        <authorList>
            <person name="Callol A."/>
            <person name="Pajuelo D."/>
            <person name="Ebbesson L."/>
            <person name="Teles M."/>
            <person name="MacKenzie S."/>
            <person name="Amaro C."/>
        </authorList>
    </citation>
    <scope>NUCLEOTIDE SEQUENCE</scope>
</reference>
<dbReference type="EMBL" id="GBXM01086735">
    <property type="protein sequence ID" value="JAH21842.1"/>
    <property type="molecule type" value="Transcribed_RNA"/>
</dbReference>
<accession>A0A0E9QZD1</accession>
<proteinExistence type="predicted"/>